<comment type="caution">
    <text evidence="3">The sequence shown here is derived from an EMBL/GenBank/DDBJ whole genome shotgun (WGS) entry which is preliminary data.</text>
</comment>
<dbReference type="AlphaFoldDB" id="A0A7W9CW35"/>
<feature type="compositionally biased region" description="Basic residues" evidence="1">
    <location>
        <begin position="8"/>
        <end position="21"/>
    </location>
</feature>
<dbReference type="EMBL" id="JACHOO010000003">
    <property type="protein sequence ID" value="MBB5752688.1"/>
    <property type="molecule type" value="Genomic_DNA"/>
</dbReference>
<dbReference type="InterPro" id="IPR029063">
    <property type="entry name" value="SAM-dependent_MTases_sf"/>
</dbReference>
<dbReference type="CDD" id="cd02440">
    <property type="entry name" value="AdoMet_MTases"/>
    <property type="match status" value="1"/>
</dbReference>
<keyword evidence="3" id="KW-0808">Transferase</keyword>
<feature type="domain" description="Methyltransferase type 11" evidence="2">
    <location>
        <begin position="67"/>
        <end position="163"/>
    </location>
</feature>
<name>A0A7W9CW35_9HYPH</name>
<dbReference type="PANTHER" id="PTHR42912:SF80">
    <property type="entry name" value="METHYLTRANSFERASE DOMAIN-CONTAINING PROTEIN"/>
    <property type="match status" value="1"/>
</dbReference>
<dbReference type="GO" id="GO:0000773">
    <property type="term" value="F:phosphatidyl-N-methylethanolamine N-methyltransferase activity"/>
    <property type="evidence" value="ECO:0007669"/>
    <property type="project" value="UniProtKB-EC"/>
</dbReference>
<protein>
    <submittedName>
        <fullName evidence="3">Phosphatidylethanolamine/phosphatidyl-N-methylethanolamine N-methyltransferase</fullName>
        <ecNumber evidence="3">2.1.1.17</ecNumber>
        <ecNumber evidence="3">2.1.1.71</ecNumber>
    </submittedName>
</protein>
<keyword evidence="4" id="KW-1185">Reference proteome</keyword>
<dbReference type="Gene3D" id="3.40.50.150">
    <property type="entry name" value="Vaccinia Virus protein VP39"/>
    <property type="match status" value="1"/>
</dbReference>
<evidence type="ECO:0000313" key="3">
    <source>
        <dbReference type="EMBL" id="MBB5752688.1"/>
    </source>
</evidence>
<dbReference type="PANTHER" id="PTHR42912">
    <property type="entry name" value="METHYLTRANSFERASE"/>
    <property type="match status" value="1"/>
</dbReference>
<sequence length="227" mass="25308">MLDDVAKKLKSRQNRPPRRKARVDVPSVRRAYARWAPVYDRVFGTGFRAGRAAAIAYINELPPGRVLECGVGTGISLPAYRDGHRITGMDVSPDMLEIARERVARDRLANVDALDEADAAALPYADESFDISVAMFVITVVPEVAPVMSELIRVTKPGGRVVFVSHFSDQRGWRKTFGEALAPLSASLGWHTDFTIDRIMGYPRLRHVETRRIGPLGFFSLVVFERV</sequence>
<dbReference type="InterPro" id="IPR050508">
    <property type="entry name" value="Methyltransf_Superfamily"/>
</dbReference>
<evidence type="ECO:0000259" key="2">
    <source>
        <dbReference type="Pfam" id="PF08241"/>
    </source>
</evidence>
<dbReference type="InterPro" id="IPR013216">
    <property type="entry name" value="Methyltransf_11"/>
</dbReference>
<dbReference type="Pfam" id="PF08241">
    <property type="entry name" value="Methyltransf_11"/>
    <property type="match status" value="1"/>
</dbReference>
<organism evidence="3 4">
    <name type="scientific">Prosthecomicrobium pneumaticum</name>
    <dbReference type="NCBI Taxonomy" id="81895"/>
    <lineage>
        <taxon>Bacteria</taxon>
        <taxon>Pseudomonadati</taxon>
        <taxon>Pseudomonadota</taxon>
        <taxon>Alphaproteobacteria</taxon>
        <taxon>Hyphomicrobiales</taxon>
        <taxon>Kaistiaceae</taxon>
        <taxon>Prosthecomicrobium</taxon>
    </lineage>
</organism>
<dbReference type="EC" id="2.1.1.17" evidence="3"/>
<feature type="region of interest" description="Disordered" evidence="1">
    <location>
        <begin position="1"/>
        <end position="23"/>
    </location>
</feature>
<dbReference type="Proteomes" id="UP000523821">
    <property type="component" value="Unassembled WGS sequence"/>
</dbReference>
<dbReference type="GO" id="GO:0032259">
    <property type="term" value="P:methylation"/>
    <property type="evidence" value="ECO:0007669"/>
    <property type="project" value="UniProtKB-KW"/>
</dbReference>
<proteinExistence type="predicted"/>
<dbReference type="EC" id="2.1.1.71" evidence="3"/>
<dbReference type="RefSeq" id="WP_183854708.1">
    <property type="nucleotide sequence ID" value="NZ_JACHOO010000003.1"/>
</dbReference>
<dbReference type="GO" id="GO:0004608">
    <property type="term" value="F:phosphatidylethanolamine N-methyltransferase activity"/>
    <property type="evidence" value="ECO:0007669"/>
    <property type="project" value="UniProtKB-EC"/>
</dbReference>
<gene>
    <name evidence="3" type="ORF">GGQ63_001742</name>
</gene>
<dbReference type="SUPFAM" id="SSF53335">
    <property type="entry name" value="S-adenosyl-L-methionine-dependent methyltransferases"/>
    <property type="match status" value="1"/>
</dbReference>
<evidence type="ECO:0000313" key="4">
    <source>
        <dbReference type="Proteomes" id="UP000523821"/>
    </source>
</evidence>
<reference evidence="3 4" key="1">
    <citation type="submission" date="2020-08" db="EMBL/GenBank/DDBJ databases">
        <title>Genomic Encyclopedia of Type Strains, Phase IV (KMG-IV): sequencing the most valuable type-strain genomes for metagenomic binning, comparative biology and taxonomic classification.</title>
        <authorList>
            <person name="Goeker M."/>
        </authorList>
    </citation>
    <scope>NUCLEOTIDE SEQUENCE [LARGE SCALE GENOMIC DNA]</scope>
    <source>
        <strain evidence="3 4">DSM 16268</strain>
    </source>
</reference>
<evidence type="ECO:0000256" key="1">
    <source>
        <dbReference type="SAM" id="MobiDB-lite"/>
    </source>
</evidence>
<accession>A0A7W9CW35</accession>
<keyword evidence="3" id="KW-0489">Methyltransferase</keyword>